<evidence type="ECO:0000256" key="2">
    <source>
        <dbReference type="ARBA" id="ARBA00022737"/>
    </source>
</evidence>
<protein>
    <submittedName>
        <fullName evidence="4">Uncharacterized protein</fullName>
    </submittedName>
</protein>
<evidence type="ECO:0000256" key="1">
    <source>
        <dbReference type="ARBA" id="ARBA00022574"/>
    </source>
</evidence>
<keyword evidence="2" id="KW-0677">Repeat</keyword>
<organism evidence="4 5">
    <name type="scientific">Streblomastix strix</name>
    <dbReference type="NCBI Taxonomy" id="222440"/>
    <lineage>
        <taxon>Eukaryota</taxon>
        <taxon>Metamonada</taxon>
        <taxon>Preaxostyla</taxon>
        <taxon>Oxymonadida</taxon>
        <taxon>Streblomastigidae</taxon>
        <taxon>Streblomastix</taxon>
    </lineage>
</organism>
<reference evidence="4 5" key="1">
    <citation type="submission" date="2019-03" db="EMBL/GenBank/DDBJ databases">
        <title>Single cell metagenomics reveals metabolic interactions within the superorganism composed of flagellate Streblomastix strix and complex community of Bacteroidetes bacteria on its surface.</title>
        <authorList>
            <person name="Treitli S.C."/>
            <person name="Kolisko M."/>
            <person name="Husnik F."/>
            <person name="Keeling P."/>
            <person name="Hampl V."/>
        </authorList>
    </citation>
    <scope>NUCLEOTIDE SEQUENCE [LARGE SCALE GENOMIC DNA]</scope>
    <source>
        <strain evidence="4">ST1C</strain>
    </source>
</reference>
<keyword evidence="1 3" id="KW-0853">WD repeat</keyword>
<gene>
    <name evidence="4" type="ORF">EZS28_048663</name>
</gene>
<dbReference type="Gene3D" id="2.130.10.10">
    <property type="entry name" value="YVTN repeat-like/Quinoprotein amine dehydrogenase"/>
    <property type="match status" value="1"/>
</dbReference>
<evidence type="ECO:0000313" key="4">
    <source>
        <dbReference type="EMBL" id="KAA6355810.1"/>
    </source>
</evidence>
<accession>A0A5J4TDY1</accession>
<dbReference type="Proteomes" id="UP000324800">
    <property type="component" value="Unassembled WGS sequence"/>
</dbReference>
<dbReference type="PROSITE" id="PS00678">
    <property type="entry name" value="WD_REPEATS_1"/>
    <property type="match status" value="1"/>
</dbReference>
<feature type="repeat" description="WD" evidence="3">
    <location>
        <begin position="34"/>
        <end position="50"/>
    </location>
</feature>
<feature type="non-terminal residue" evidence="4">
    <location>
        <position position="1"/>
    </location>
</feature>
<sequence>HSDAIWSIDESSQLNGLFSGSSLPSGQKLTQTRIATASADGTVKLWNINTDGIPGQPSGNAIIYHQMKQEFKHTPSIADSVVMDWNSQRQQANEDDQNKIYKPIEQIQDIWQDSDIPTSVIFDPTNVANLIVGYVSGDLVRYDIEKGEYNWNQ</sequence>
<proteinExistence type="predicted"/>
<name>A0A5J4TDY1_9EUKA</name>
<feature type="non-terminal residue" evidence="4">
    <location>
        <position position="153"/>
    </location>
</feature>
<dbReference type="InterPro" id="IPR001680">
    <property type="entry name" value="WD40_rpt"/>
</dbReference>
<dbReference type="SUPFAM" id="SSF50978">
    <property type="entry name" value="WD40 repeat-like"/>
    <property type="match status" value="1"/>
</dbReference>
<dbReference type="PANTHER" id="PTHR15653:SF0">
    <property type="entry name" value="CONNECTOR OF KINASE TO AP-1, ISOFORM E"/>
    <property type="match status" value="1"/>
</dbReference>
<dbReference type="InterPro" id="IPR051488">
    <property type="entry name" value="WD_repeat_striatin"/>
</dbReference>
<dbReference type="PROSITE" id="PS50082">
    <property type="entry name" value="WD_REPEATS_2"/>
    <property type="match status" value="1"/>
</dbReference>
<dbReference type="EMBL" id="SNRW01034013">
    <property type="protein sequence ID" value="KAA6355810.1"/>
    <property type="molecule type" value="Genomic_DNA"/>
</dbReference>
<comment type="caution">
    <text evidence="4">The sequence shown here is derived from an EMBL/GenBank/DDBJ whole genome shotgun (WGS) entry which is preliminary data.</text>
</comment>
<evidence type="ECO:0000313" key="5">
    <source>
        <dbReference type="Proteomes" id="UP000324800"/>
    </source>
</evidence>
<evidence type="ECO:0000256" key="3">
    <source>
        <dbReference type="PROSITE-ProRule" id="PRU00221"/>
    </source>
</evidence>
<dbReference type="PANTHER" id="PTHR15653">
    <property type="entry name" value="STRIATIN"/>
    <property type="match status" value="1"/>
</dbReference>
<dbReference type="InterPro" id="IPR019775">
    <property type="entry name" value="WD40_repeat_CS"/>
</dbReference>
<dbReference type="InterPro" id="IPR036322">
    <property type="entry name" value="WD40_repeat_dom_sf"/>
</dbReference>
<dbReference type="AlphaFoldDB" id="A0A5J4TDY1"/>
<dbReference type="InterPro" id="IPR015943">
    <property type="entry name" value="WD40/YVTN_repeat-like_dom_sf"/>
</dbReference>